<comment type="caution">
    <text evidence="2">The sequence shown here is derived from an EMBL/GenBank/DDBJ whole genome shotgun (WGS) entry which is preliminary data.</text>
</comment>
<evidence type="ECO:0000256" key="1">
    <source>
        <dbReference type="ARBA" id="ARBA00010236"/>
    </source>
</evidence>
<keyword evidence="3" id="KW-1185">Reference proteome</keyword>
<dbReference type="InterPro" id="IPR051589">
    <property type="entry name" value="Sialate-O-sulfotransferase"/>
</dbReference>
<proteinExistence type="inferred from homology"/>
<reference evidence="2 3" key="1">
    <citation type="submission" date="2017-12" db="EMBL/GenBank/DDBJ databases">
        <title>Sequencing, de novo assembly and annotation of complete genome of a new Thraustochytrid species, strain FCC1311.</title>
        <authorList>
            <person name="Sedici K."/>
            <person name="Godart F."/>
            <person name="Aiese Cigliano R."/>
            <person name="Sanseverino W."/>
            <person name="Barakat M."/>
            <person name="Ortet P."/>
            <person name="Marechal E."/>
            <person name="Cagnac O."/>
            <person name="Amato A."/>
        </authorList>
    </citation>
    <scope>NUCLEOTIDE SEQUENCE [LARGE SCALE GENOMIC DNA]</scope>
</reference>
<protein>
    <submittedName>
        <fullName evidence="2">WSC domain-containing protein 1</fullName>
    </submittedName>
</protein>
<dbReference type="Gene3D" id="3.40.50.300">
    <property type="entry name" value="P-loop containing nucleotide triphosphate hydrolases"/>
    <property type="match status" value="1"/>
</dbReference>
<name>A0A2R5G2C7_9STRA</name>
<dbReference type="InterPro" id="IPR027417">
    <property type="entry name" value="P-loop_NTPase"/>
</dbReference>
<dbReference type="Proteomes" id="UP000241890">
    <property type="component" value="Unassembled WGS sequence"/>
</dbReference>
<dbReference type="AlphaFoldDB" id="A0A2R5G2C7"/>
<dbReference type="InParanoid" id="A0A2R5G2C7"/>
<dbReference type="SUPFAM" id="SSF52540">
    <property type="entry name" value="P-loop containing nucleoside triphosphate hydrolases"/>
    <property type="match status" value="1"/>
</dbReference>
<accession>A0A2R5G2C7</accession>
<gene>
    <name evidence="2" type="ORF">FCC1311_009032</name>
</gene>
<dbReference type="PANTHER" id="PTHR45964">
    <property type="entry name" value="WSCD FAMILY MEMBER CG9164"/>
    <property type="match status" value="1"/>
</dbReference>
<sequence>MRSTTPATAYPMERTNKTLVAVLLAIVGSGVLLLSSSIFGLGNAIDPAVASSVPQGFATSLSGSGVVPTDDEVVSANANDEDDDDVDPYLEKGIVRIELSSLEKDTSLVASFQNEDSRLNALRNRTEELVREAFSKLSNGVRCIPKKCDSEARFYRALTPSELYRKKLYLVSYPGSGNTWLRAVVRSGTRRFTGSMFRDGSLARGGFRGEMLDPGDPKTRIVKSHYPFHTNAKTFPHLWAGGGIHVVRAPFDAMMAEATRLVGSSHTAAAKEGAILQRLVRMQQKRRVVELWRDFFTFWTRNARKFTDPSQRIRIDPAPFDKSDQARKLQFPVATLYYEDFSRDFVGTVVHLFSFIKAWLQDEQQPVEDAVVCALRDAELGERFHRNSTKKANAFRREPLASRIEEFCKTLEPFWDAERWGPCDGTVQRERKDVPIRPRPRVGHLPFCEDD</sequence>
<dbReference type="PANTHER" id="PTHR45964:SF5">
    <property type="entry name" value="WSCD FAMILY MEMBER CG9164"/>
    <property type="match status" value="1"/>
</dbReference>
<organism evidence="2 3">
    <name type="scientific">Hondaea fermentalgiana</name>
    <dbReference type="NCBI Taxonomy" id="2315210"/>
    <lineage>
        <taxon>Eukaryota</taxon>
        <taxon>Sar</taxon>
        <taxon>Stramenopiles</taxon>
        <taxon>Bigyra</taxon>
        <taxon>Labyrinthulomycetes</taxon>
        <taxon>Thraustochytrida</taxon>
        <taxon>Thraustochytriidae</taxon>
        <taxon>Hondaea</taxon>
    </lineage>
</organism>
<comment type="similarity">
    <text evidence="1">Belongs to the WSCD family.</text>
</comment>
<dbReference type="EMBL" id="BEYU01000008">
    <property type="protein sequence ID" value="GBG24685.1"/>
    <property type="molecule type" value="Genomic_DNA"/>
</dbReference>
<evidence type="ECO:0000313" key="3">
    <source>
        <dbReference type="Proteomes" id="UP000241890"/>
    </source>
</evidence>
<dbReference type="OrthoDB" id="207148at2759"/>
<evidence type="ECO:0000313" key="2">
    <source>
        <dbReference type="EMBL" id="GBG24685.1"/>
    </source>
</evidence>